<comment type="caution">
    <text evidence="1">The sequence shown here is derived from an EMBL/GenBank/DDBJ whole genome shotgun (WGS) entry which is preliminary data.</text>
</comment>
<evidence type="ECO:0000313" key="2">
    <source>
        <dbReference type="Proteomes" id="UP001149165"/>
    </source>
</evidence>
<gene>
    <name evidence="1" type="ORF">N7456_004980</name>
</gene>
<dbReference type="AlphaFoldDB" id="A0A9W9FYG9"/>
<protein>
    <submittedName>
        <fullName evidence="1">Uncharacterized protein</fullName>
    </submittedName>
</protein>
<proteinExistence type="predicted"/>
<dbReference type="Proteomes" id="UP001149165">
    <property type="component" value="Unassembled WGS sequence"/>
</dbReference>
<dbReference type="EMBL" id="JAPQKH010000003">
    <property type="protein sequence ID" value="KAJ5108305.1"/>
    <property type="molecule type" value="Genomic_DNA"/>
</dbReference>
<organism evidence="1 2">
    <name type="scientific">Penicillium angulare</name>
    <dbReference type="NCBI Taxonomy" id="116970"/>
    <lineage>
        <taxon>Eukaryota</taxon>
        <taxon>Fungi</taxon>
        <taxon>Dikarya</taxon>
        <taxon>Ascomycota</taxon>
        <taxon>Pezizomycotina</taxon>
        <taxon>Eurotiomycetes</taxon>
        <taxon>Eurotiomycetidae</taxon>
        <taxon>Eurotiales</taxon>
        <taxon>Aspergillaceae</taxon>
        <taxon>Penicillium</taxon>
    </lineage>
</organism>
<evidence type="ECO:0000313" key="1">
    <source>
        <dbReference type="EMBL" id="KAJ5108305.1"/>
    </source>
</evidence>
<keyword evidence="2" id="KW-1185">Reference proteome</keyword>
<reference evidence="1" key="2">
    <citation type="journal article" date="2023" name="IMA Fungus">
        <title>Comparative genomic study of the Penicillium genus elucidates a diverse pangenome and 15 lateral gene transfer events.</title>
        <authorList>
            <person name="Petersen C."/>
            <person name="Sorensen T."/>
            <person name="Nielsen M.R."/>
            <person name="Sondergaard T.E."/>
            <person name="Sorensen J.L."/>
            <person name="Fitzpatrick D.A."/>
            <person name="Frisvad J.C."/>
            <person name="Nielsen K.L."/>
        </authorList>
    </citation>
    <scope>NUCLEOTIDE SEQUENCE</scope>
    <source>
        <strain evidence="1">IBT 30069</strain>
    </source>
</reference>
<sequence>MDDVLMFSRQALPRQKLSVTRSYHGTILDIKYESSHDAIQVNTYEQCISRSALASRLDDDPEEREIQSFRVQMEWPGLIMGALDGVLSVD</sequence>
<name>A0A9W9FYG9_9EURO</name>
<reference evidence="1" key="1">
    <citation type="submission" date="2022-11" db="EMBL/GenBank/DDBJ databases">
        <authorList>
            <person name="Petersen C."/>
        </authorList>
    </citation>
    <scope>NUCLEOTIDE SEQUENCE</scope>
    <source>
        <strain evidence="1">IBT 30069</strain>
    </source>
</reference>
<accession>A0A9W9FYG9</accession>